<dbReference type="EMBL" id="CP128986">
    <property type="protein sequence ID" value="WOC11683.1"/>
    <property type="molecule type" value="Genomic_DNA"/>
</dbReference>
<evidence type="ECO:0000256" key="1">
    <source>
        <dbReference type="SAM" id="MobiDB-lite"/>
    </source>
</evidence>
<proteinExistence type="predicted"/>
<feature type="region of interest" description="Disordered" evidence="1">
    <location>
        <begin position="66"/>
        <end position="162"/>
    </location>
</feature>
<dbReference type="AlphaFoldDB" id="A0AA97GVF6"/>
<accession>A0AA97GVF6</accession>
<feature type="compositionally biased region" description="Polar residues" evidence="1">
    <location>
        <begin position="127"/>
        <end position="139"/>
    </location>
</feature>
<feature type="compositionally biased region" description="Basic and acidic residues" evidence="1">
    <location>
        <begin position="116"/>
        <end position="125"/>
    </location>
</feature>
<reference evidence="2" key="1">
    <citation type="submission" date="2023-06" db="EMBL/GenBank/DDBJ databases">
        <title>Gordonia sp. nov. and Pseudochrobactrum sp. nov., two species isolated from the burying beetle Nicrophorus vespilloides.</title>
        <authorList>
            <person name="Poehlein A."/>
            <person name="Guzman J."/>
            <person name="Daniel R."/>
            <person name="Vilcinskas A."/>
        </authorList>
    </citation>
    <scope>NUCLEOTIDE SEQUENCE</scope>
    <source>
        <strain evidence="2">MP11Mi</strain>
    </source>
</reference>
<gene>
    <name evidence="2" type="ORF">MP11Mi_07600</name>
</gene>
<name>A0AA97GVF6_9ACTN</name>
<protein>
    <submittedName>
        <fullName evidence="2">Uncharacterized protein</fullName>
    </submittedName>
</protein>
<sequence length="305" mass="31922">MRTTQQSIRPDRGTLWGMLIAIAAMIMVLALAAALAPSASAETPAERCKRETSAYITAWAAIGKKPPVPYKCGGRNQPPPTLSPTTPEEESDETTGPSVAPETDVPDSGPSMNPPTERRELEHPNRGQPTIGPTSTSAPRGSGTSRPTTKPRPPSSAPRSDIATANAAAPCLLFTDESGCSGRTGDLIASGIVHPAGWCLGPHRDDGSCKLSPRYTWDMSHDLSVRMQKAADSATQYAFAGTCSGIVALYTSETGPGAIVAALGAGALCAAIYELVKEDPTPLKENEHYRIIMSAGNLSGGRIAW</sequence>
<organism evidence="2">
    <name type="scientific">Gordonia sp. MP11Mi</name>
    <dbReference type="NCBI Taxonomy" id="3022769"/>
    <lineage>
        <taxon>Bacteria</taxon>
        <taxon>Bacillati</taxon>
        <taxon>Actinomycetota</taxon>
        <taxon>Actinomycetes</taxon>
        <taxon>Mycobacteriales</taxon>
        <taxon>Gordoniaceae</taxon>
        <taxon>Gordonia</taxon>
    </lineage>
</organism>
<evidence type="ECO:0000313" key="2">
    <source>
        <dbReference type="EMBL" id="WOC11683.1"/>
    </source>
</evidence>